<dbReference type="PATRIC" id="fig|566551.4.peg.4064"/>
<sequence>MMKVKSIIPLVFVSFCGIAYAGQGEDVASKLNARNDNVVEKCGENNNPAYECSGVVLHGAGNTDSRFPWAPPTDNSMSYSYIRADVFNRIYSSYDYGIILLPQAEVPADKYKPKYSCSFPINGTTNDREDDGCGEYANDPSSASCQSQGLTNTKEWLDAYSKNAGLAFCGWDLRNGNSDVAFNSMIDVSTILINKGFTSNNEIVLPSWGDEPVKNLPIEAIFSSKQSGASKLNIRRNLLKAQEAQLEYYALVKKWIPIIDMEETKFETNKYKYHFSYQESEQAVPPEGFK</sequence>
<feature type="signal peptide" evidence="1">
    <location>
        <begin position="1"/>
        <end position="21"/>
    </location>
</feature>
<organism evidence="2 3">
    <name type="scientific">Cedecea davisae DSM 4568</name>
    <dbReference type="NCBI Taxonomy" id="566551"/>
    <lineage>
        <taxon>Bacteria</taxon>
        <taxon>Pseudomonadati</taxon>
        <taxon>Pseudomonadota</taxon>
        <taxon>Gammaproteobacteria</taxon>
        <taxon>Enterobacterales</taxon>
        <taxon>Enterobacteriaceae</taxon>
        <taxon>Cedecea</taxon>
    </lineage>
</organism>
<reference evidence="2 3" key="1">
    <citation type="submission" date="2013-04" db="EMBL/GenBank/DDBJ databases">
        <authorList>
            <person name="Weinstock G."/>
            <person name="Sodergren E."/>
            <person name="Lobos E.A."/>
            <person name="Fulton L."/>
            <person name="Fulton R."/>
            <person name="Courtney L."/>
            <person name="Fronick C."/>
            <person name="O'Laughlin M."/>
            <person name="Godfrey J."/>
            <person name="Wilson R.M."/>
            <person name="Miner T."/>
            <person name="Farmer C."/>
            <person name="Delehaunty K."/>
            <person name="Cordes M."/>
            <person name="Minx P."/>
            <person name="Tomlinson C."/>
            <person name="Chen J."/>
            <person name="Wollam A."/>
            <person name="Pepin K.H."/>
            <person name="Palsikar V.B."/>
            <person name="Zhang X."/>
            <person name="Suruliraj S."/>
            <person name="Perna N.T."/>
            <person name="Plunkett G."/>
            <person name="Warren W."/>
            <person name="Mitreva M."/>
            <person name="Mardis E.R."/>
            <person name="Wilson R.K."/>
        </authorList>
    </citation>
    <scope>NUCLEOTIDE SEQUENCE [LARGE SCALE GENOMIC DNA]</scope>
    <source>
        <strain evidence="2 3">DSM 4568</strain>
    </source>
</reference>
<name>S3IG52_9ENTR</name>
<accession>S3IG52</accession>
<dbReference type="Proteomes" id="UP000014585">
    <property type="component" value="Unassembled WGS sequence"/>
</dbReference>
<feature type="chain" id="PRO_5004509745" evidence="1">
    <location>
        <begin position="22"/>
        <end position="290"/>
    </location>
</feature>
<comment type="caution">
    <text evidence="2">The sequence shown here is derived from an EMBL/GenBank/DDBJ whole genome shotgun (WGS) entry which is preliminary data.</text>
</comment>
<dbReference type="RefSeq" id="WP_016538611.1">
    <property type="nucleotide sequence ID" value="NZ_KE161030.1"/>
</dbReference>
<evidence type="ECO:0000313" key="2">
    <source>
        <dbReference type="EMBL" id="EPF12838.1"/>
    </source>
</evidence>
<dbReference type="HOGENOM" id="CLU_041659_1_0_6"/>
<proteinExistence type="predicted"/>
<evidence type="ECO:0000256" key="1">
    <source>
        <dbReference type="SAM" id="SignalP"/>
    </source>
</evidence>
<keyword evidence="1" id="KW-0732">Signal</keyword>
<dbReference type="OrthoDB" id="6766953at2"/>
<evidence type="ECO:0000313" key="3">
    <source>
        <dbReference type="Proteomes" id="UP000014585"/>
    </source>
</evidence>
<dbReference type="AlphaFoldDB" id="S3IG52"/>
<dbReference type="STRING" id="566551.HMPREF0201_04441"/>
<gene>
    <name evidence="2" type="ORF">HMPREF0201_04441</name>
</gene>
<dbReference type="EMBL" id="ATDT01000038">
    <property type="protein sequence ID" value="EPF12838.1"/>
    <property type="molecule type" value="Genomic_DNA"/>
</dbReference>
<protein>
    <submittedName>
        <fullName evidence="2">Uncharacterized protein</fullName>
    </submittedName>
</protein>